<feature type="transmembrane region" description="Helical" evidence="9">
    <location>
        <begin position="214"/>
        <end position="235"/>
    </location>
</feature>
<comment type="subcellular location">
    <subcellularLocation>
        <location evidence="1">Cell membrane</location>
        <topology evidence="1">Multi-pass membrane protein</topology>
    </subcellularLocation>
</comment>
<keyword evidence="7 9" id="KW-0472">Membrane</keyword>
<evidence type="ECO:0000256" key="2">
    <source>
        <dbReference type="ARBA" id="ARBA00006175"/>
    </source>
</evidence>
<evidence type="ECO:0000256" key="4">
    <source>
        <dbReference type="ARBA" id="ARBA00022475"/>
    </source>
</evidence>
<evidence type="ECO:0000313" key="11">
    <source>
        <dbReference type="Proteomes" id="UP000199092"/>
    </source>
</evidence>
<dbReference type="Pfam" id="PF00230">
    <property type="entry name" value="MIP"/>
    <property type="match status" value="1"/>
</dbReference>
<keyword evidence="4" id="KW-1003">Cell membrane</keyword>
<keyword evidence="3 8" id="KW-0813">Transport</keyword>
<dbReference type="InterPro" id="IPR000425">
    <property type="entry name" value="MIP"/>
</dbReference>
<evidence type="ECO:0000256" key="5">
    <source>
        <dbReference type="ARBA" id="ARBA00022692"/>
    </source>
</evidence>
<keyword evidence="11" id="KW-1185">Reference proteome</keyword>
<evidence type="ECO:0000256" key="7">
    <source>
        <dbReference type="ARBA" id="ARBA00023136"/>
    </source>
</evidence>
<accession>A0A1H1ZHL0</accession>
<dbReference type="GO" id="GO:0005886">
    <property type="term" value="C:plasma membrane"/>
    <property type="evidence" value="ECO:0007669"/>
    <property type="project" value="UniProtKB-SubCell"/>
</dbReference>
<reference evidence="10 11" key="1">
    <citation type="submission" date="2016-10" db="EMBL/GenBank/DDBJ databases">
        <authorList>
            <person name="de Groot N.N."/>
        </authorList>
    </citation>
    <scope>NUCLEOTIDE SEQUENCE [LARGE SCALE GENOMIC DNA]</scope>
    <source>
        <strain evidence="10 11">DSM 21741</strain>
    </source>
</reference>
<sequence length="261" mass="26372">MTTTAIPGRRRLHPEANRARAALAELIGTFLLVVVGTAVAVAAFLERETAGPAYDSLAIALAFGLTLTALVGALGQTSGCHVNPAVTLGLAVTGKFPWSYVPAYLGAQLVGGVLAALALWATYGDRARSEAHLGATAPAAGVSDAQAFLLELLIGFLLVFVVTAMATDPRVPPGSAAIGIGFALAACVLVAGPVSGGAANPARALGPMILNLEFPSLLSYVLGPIIGGILGAVVYDRVVAPVEAPEPDVDETEDEPVASAR</sequence>
<evidence type="ECO:0000256" key="1">
    <source>
        <dbReference type="ARBA" id="ARBA00004651"/>
    </source>
</evidence>
<feature type="transmembrane region" description="Helical" evidence="9">
    <location>
        <begin position="174"/>
        <end position="194"/>
    </location>
</feature>
<dbReference type="InterPro" id="IPR034294">
    <property type="entry name" value="Aquaporin_transptr"/>
</dbReference>
<dbReference type="Proteomes" id="UP000199092">
    <property type="component" value="Chromosome I"/>
</dbReference>
<evidence type="ECO:0000256" key="9">
    <source>
        <dbReference type="SAM" id="Phobius"/>
    </source>
</evidence>
<dbReference type="PANTHER" id="PTHR19139">
    <property type="entry name" value="AQUAPORIN TRANSPORTER"/>
    <property type="match status" value="1"/>
</dbReference>
<dbReference type="OrthoDB" id="9807293at2"/>
<dbReference type="PROSITE" id="PS00221">
    <property type="entry name" value="MIP"/>
    <property type="match status" value="1"/>
</dbReference>
<dbReference type="STRING" id="546871.SAMN04488543_3782"/>
<evidence type="ECO:0000256" key="8">
    <source>
        <dbReference type="RuleBase" id="RU000477"/>
    </source>
</evidence>
<keyword evidence="6 9" id="KW-1133">Transmembrane helix</keyword>
<dbReference type="SUPFAM" id="SSF81338">
    <property type="entry name" value="Aquaporin-like"/>
    <property type="match status" value="1"/>
</dbReference>
<feature type="transmembrane region" description="Helical" evidence="9">
    <location>
        <begin position="57"/>
        <end position="75"/>
    </location>
</feature>
<protein>
    <submittedName>
        <fullName evidence="10">Aquaporin NIP</fullName>
    </submittedName>
</protein>
<dbReference type="Gene3D" id="1.20.1080.10">
    <property type="entry name" value="Glycerol uptake facilitator protein"/>
    <property type="match status" value="1"/>
</dbReference>
<comment type="similarity">
    <text evidence="2 8">Belongs to the MIP/aquaporin (TC 1.A.8) family.</text>
</comment>
<dbReference type="PRINTS" id="PR00783">
    <property type="entry name" value="MINTRINSICP"/>
</dbReference>
<dbReference type="EMBL" id="LT629749">
    <property type="protein sequence ID" value="SDT33208.1"/>
    <property type="molecule type" value="Genomic_DNA"/>
</dbReference>
<gene>
    <name evidence="10" type="ORF">SAMN04488543_3782</name>
</gene>
<feature type="transmembrane region" description="Helical" evidence="9">
    <location>
        <begin position="103"/>
        <end position="123"/>
    </location>
</feature>
<evidence type="ECO:0000313" key="10">
    <source>
        <dbReference type="EMBL" id="SDT33208.1"/>
    </source>
</evidence>
<dbReference type="InterPro" id="IPR023271">
    <property type="entry name" value="Aquaporin-like"/>
</dbReference>
<proteinExistence type="inferred from homology"/>
<feature type="transmembrane region" description="Helical" evidence="9">
    <location>
        <begin position="147"/>
        <end position="167"/>
    </location>
</feature>
<keyword evidence="5 8" id="KW-0812">Transmembrane</keyword>
<dbReference type="RefSeq" id="WP_091414814.1">
    <property type="nucleotide sequence ID" value="NZ_LT629749.1"/>
</dbReference>
<dbReference type="AlphaFoldDB" id="A0A1H1ZHL0"/>
<dbReference type="InterPro" id="IPR022357">
    <property type="entry name" value="MIP_CS"/>
</dbReference>
<feature type="transmembrane region" description="Helical" evidence="9">
    <location>
        <begin position="21"/>
        <end position="45"/>
    </location>
</feature>
<evidence type="ECO:0000256" key="6">
    <source>
        <dbReference type="ARBA" id="ARBA00022989"/>
    </source>
</evidence>
<organism evidence="10 11">
    <name type="scientific">Friedmanniella luteola</name>
    <dbReference type="NCBI Taxonomy" id="546871"/>
    <lineage>
        <taxon>Bacteria</taxon>
        <taxon>Bacillati</taxon>
        <taxon>Actinomycetota</taxon>
        <taxon>Actinomycetes</taxon>
        <taxon>Propionibacteriales</taxon>
        <taxon>Nocardioidaceae</taxon>
        <taxon>Friedmanniella</taxon>
    </lineage>
</organism>
<dbReference type="PANTHER" id="PTHR19139:SF199">
    <property type="entry name" value="MIP17260P"/>
    <property type="match status" value="1"/>
</dbReference>
<name>A0A1H1ZHL0_9ACTN</name>
<dbReference type="GO" id="GO:0015250">
    <property type="term" value="F:water channel activity"/>
    <property type="evidence" value="ECO:0007669"/>
    <property type="project" value="TreeGrafter"/>
</dbReference>
<evidence type="ECO:0000256" key="3">
    <source>
        <dbReference type="ARBA" id="ARBA00022448"/>
    </source>
</evidence>